<dbReference type="NCBIfam" id="NF001276">
    <property type="entry name" value="PRK00235.1-2"/>
    <property type="match status" value="1"/>
</dbReference>
<feature type="transmembrane region" description="Helical" evidence="19">
    <location>
        <begin position="42"/>
        <end position="63"/>
    </location>
</feature>
<evidence type="ECO:0000256" key="12">
    <source>
        <dbReference type="ARBA" id="ARBA00022989"/>
    </source>
</evidence>
<dbReference type="PANTHER" id="PTHR34148">
    <property type="entry name" value="ADENOSYLCOBINAMIDE-GDP RIBAZOLETRANSFERASE"/>
    <property type="match status" value="1"/>
</dbReference>
<evidence type="ECO:0000256" key="9">
    <source>
        <dbReference type="ARBA" id="ARBA00022679"/>
    </source>
</evidence>
<feature type="transmembrane region" description="Helical" evidence="19">
    <location>
        <begin position="145"/>
        <end position="166"/>
    </location>
</feature>
<sequence length="262" mass="26454">MQVELRDYINDVARSVAFLSRIRVPGRYFEGHDGRLSVAVRAFPTAGVLILLPAAALLAVLAMLETAPYLSAFLVLAVQTLLTGALHEDGLSDAADGIGGGRDRESTLSIMKDSRVGSYGVVALVLSFGLRASALAAIMTALSPIASACALLAVAAASRAAMVWHWQALPPARPDGVAAAAGQPERGAAQAALVSGAAIVLLLLLPAAPLLGIASMVLAAAAAVFAFSDVVSDKIGGHTGDTIGASEQVAEIAALAALALAL</sequence>
<keyword evidence="12 19" id="KW-1133">Transmembrane helix</keyword>
<evidence type="ECO:0000313" key="21">
    <source>
        <dbReference type="Proteomes" id="UP000659172"/>
    </source>
</evidence>
<evidence type="ECO:0000256" key="3">
    <source>
        <dbReference type="ARBA" id="ARBA00004663"/>
    </source>
</evidence>
<keyword evidence="8 19" id="KW-0169">Cobalamin biosynthesis</keyword>
<evidence type="ECO:0000256" key="16">
    <source>
        <dbReference type="ARBA" id="ARBA00032853"/>
    </source>
</evidence>
<keyword evidence="7 19" id="KW-1003">Cell membrane</keyword>
<evidence type="ECO:0000256" key="1">
    <source>
        <dbReference type="ARBA" id="ARBA00001946"/>
    </source>
</evidence>
<comment type="caution">
    <text evidence="19">Lacks conserved residue(s) required for the propagation of feature annotation.</text>
</comment>
<reference evidence="20 21" key="1">
    <citation type="submission" date="2020-06" db="EMBL/GenBank/DDBJ databases">
        <title>Rhizobium sp.nov. isolated from the tomato plant.</title>
        <authorList>
            <person name="Thin K.K."/>
            <person name="Zhang X."/>
            <person name="He S."/>
        </authorList>
    </citation>
    <scope>NUCLEOTIDE SEQUENCE [LARGE SCALE GENOMIC DNA]</scope>
    <source>
        <strain evidence="20 21">DBTS2</strain>
    </source>
</reference>
<comment type="function">
    <text evidence="14 19">Joins adenosylcobinamide-GDP and alpha-ribazole to generate adenosylcobalamin (Ado-cobalamin). Also synthesizes adenosylcobalamin 5'-phosphate from adenosylcobinamide-GDP and alpha-ribazole 5'-phosphate.</text>
</comment>
<keyword evidence="9 19" id="KW-0808">Transferase</keyword>
<evidence type="ECO:0000256" key="8">
    <source>
        <dbReference type="ARBA" id="ARBA00022573"/>
    </source>
</evidence>
<organism evidence="20 21">
    <name type="scientific">Mycoplana rhizolycopersici</name>
    <dbReference type="NCBI Taxonomy" id="2746702"/>
    <lineage>
        <taxon>Bacteria</taxon>
        <taxon>Pseudomonadati</taxon>
        <taxon>Pseudomonadota</taxon>
        <taxon>Alphaproteobacteria</taxon>
        <taxon>Hyphomicrobiales</taxon>
        <taxon>Rhizobiaceae</taxon>
        <taxon>Mycoplana</taxon>
    </lineage>
</organism>
<comment type="cofactor">
    <cofactor evidence="1 19">
        <name>Mg(2+)</name>
        <dbReference type="ChEBI" id="CHEBI:18420"/>
    </cofactor>
</comment>
<comment type="caution">
    <text evidence="20">The sequence shown here is derived from an EMBL/GenBank/DDBJ whole genome shotgun (WGS) entry which is preliminary data.</text>
</comment>
<dbReference type="HAMAP" id="MF_00719">
    <property type="entry name" value="CobS"/>
    <property type="match status" value="1"/>
</dbReference>
<evidence type="ECO:0000256" key="13">
    <source>
        <dbReference type="ARBA" id="ARBA00023136"/>
    </source>
</evidence>
<evidence type="ECO:0000256" key="15">
    <source>
        <dbReference type="ARBA" id="ARBA00032605"/>
    </source>
</evidence>
<accession>A0ABX2QJG2</accession>
<comment type="pathway">
    <text evidence="3 19">Cofactor biosynthesis; adenosylcobalamin biosynthesis; adenosylcobalamin from cob(II)yrinate a,c-diamide: step 7/7.</text>
</comment>
<evidence type="ECO:0000256" key="6">
    <source>
        <dbReference type="ARBA" id="ARBA00015850"/>
    </source>
</evidence>
<evidence type="ECO:0000256" key="18">
    <source>
        <dbReference type="ARBA" id="ARBA00049504"/>
    </source>
</evidence>
<evidence type="ECO:0000256" key="2">
    <source>
        <dbReference type="ARBA" id="ARBA00004651"/>
    </source>
</evidence>
<comment type="similarity">
    <text evidence="4 19">Belongs to the CobS family.</text>
</comment>
<comment type="catalytic activity">
    <reaction evidence="18 19">
        <text>alpha-ribazole 5'-phosphate + adenosylcob(III)inamide-GDP = adenosylcob(III)alamin 5'-phosphate + GMP + H(+)</text>
        <dbReference type="Rhea" id="RHEA:23560"/>
        <dbReference type="ChEBI" id="CHEBI:15378"/>
        <dbReference type="ChEBI" id="CHEBI:57918"/>
        <dbReference type="ChEBI" id="CHEBI:58115"/>
        <dbReference type="ChEBI" id="CHEBI:60487"/>
        <dbReference type="ChEBI" id="CHEBI:60493"/>
        <dbReference type="EC" id="2.7.8.26"/>
    </reaction>
</comment>
<evidence type="ECO:0000256" key="11">
    <source>
        <dbReference type="ARBA" id="ARBA00022842"/>
    </source>
</evidence>
<dbReference type="GO" id="GO:0051073">
    <property type="term" value="F:adenosylcobinamide-GDP ribazoletransferase activity"/>
    <property type="evidence" value="ECO:0007669"/>
    <property type="project" value="UniProtKB-EC"/>
</dbReference>
<dbReference type="Pfam" id="PF02654">
    <property type="entry name" value="CobS"/>
    <property type="match status" value="1"/>
</dbReference>
<dbReference type="PANTHER" id="PTHR34148:SF1">
    <property type="entry name" value="ADENOSYLCOBINAMIDE-GDP RIBAZOLETRANSFERASE"/>
    <property type="match status" value="1"/>
</dbReference>
<protein>
    <recommendedName>
        <fullName evidence="6 19">Adenosylcobinamide-GDP ribazoletransferase</fullName>
        <ecNumber evidence="5 19">2.7.8.26</ecNumber>
    </recommendedName>
    <alternativeName>
        <fullName evidence="16 19">Cobalamin synthase</fullName>
    </alternativeName>
    <alternativeName>
        <fullName evidence="15 19">Cobalamin-5'-phosphate synthase</fullName>
    </alternativeName>
</protein>
<evidence type="ECO:0000256" key="17">
    <source>
        <dbReference type="ARBA" id="ARBA00048623"/>
    </source>
</evidence>
<dbReference type="InterPro" id="IPR003805">
    <property type="entry name" value="CobS"/>
</dbReference>
<proteinExistence type="inferred from homology"/>
<evidence type="ECO:0000256" key="7">
    <source>
        <dbReference type="ARBA" id="ARBA00022475"/>
    </source>
</evidence>
<comment type="catalytic activity">
    <reaction evidence="17 19">
        <text>alpha-ribazole + adenosylcob(III)inamide-GDP = adenosylcob(III)alamin + GMP + H(+)</text>
        <dbReference type="Rhea" id="RHEA:16049"/>
        <dbReference type="ChEBI" id="CHEBI:10329"/>
        <dbReference type="ChEBI" id="CHEBI:15378"/>
        <dbReference type="ChEBI" id="CHEBI:18408"/>
        <dbReference type="ChEBI" id="CHEBI:58115"/>
        <dbReference type="ChEBI" id="CHEBI:60487"/>
        <dbReference type="EC" id="2.7.8.26"/>
    </reaction>
</comment>
<name>A0ABX2QJG2_9HYPH</name>
<evidence type="ECO:0000313" key="20">
    <source>
        <dbReference type="EMBL" id="NVP57927.1"/>
    </source>
</evidence>
<evidence type="ECO:0000256" key="5">
    <source>
        <dbReference type="ARBA" id="ARBA00013200"/>
    </source>
</evidence>
<evidence type="ECO:0000256" key="19">
    <source>
        <dbReference type="HAMAP-Rule" id="MF_00719"/>
    </source>
</evidence>
<keyword evidence="13 19" id="KW-0472">Membrane</keyword>
<keyword evidence="21" id="KW-1185">Reference proteome</keyword>
<keyword evidence="10 19" id="KW-0812">Transmembrane</keyword>
<gene>
    <name evidence="19" type="primary">cobS</name>
    <name evidence="20" type="ORF">HV823_22030</name>
</gene>
<keyword evidence="11 19" id="KW-0460">Magnesium</keyword>
<comment type="subcellular location">
    <subcellularLocation>
        <location evidence="2 19">Cell membrane</location>
        <topology evidence="2 19">Multi-pass membrane protein</topology>
    </subcellularLocation>
</comment>
<evidence type="ECO:0000256" key="14">
    <source>
        <dbReference type="ARBA" id="ARBA00025228"/>
    </source>
</evidence>
<evidence type="ECO:0000256" key="10">
    <source>
        <dbReference type="ARBA" id="ARBA00022692"/>
    </source>
</evidence>
<dbReference type="EMBL" id="JABXYK010000018">
    <property type="protein sequence ID" value="NVP57927.1"/>
    <property type="molecule type" value="Genomic_DNA"/>
</dbReference>
<evidence type="ECO:0000256" key="4">
    <source>
        <dbReference type="ARBA" id="ARBA00010561"/>
    </source>
</evidence>
<dbReference type="EC" id="2.7.8.26" evidence="5 19"/>
<dbReference type="Proteomes" id="UP000659172">
    <property type="component" value="Unassembled WGS sequence"/>
</dbReference>